<reference evidence="11 12" key="1">
    <citation type="submission" date="2022-12" db="EMBL/GenBank/DDBJ databases">
        <title>Chromosome-level genome assembly of true bugs.</title>
        <authorList>
            <person name="Ma L."/>
            <person name="Li H."/>
        </authorList>
    </citation>
    <scope>NUCLEOTIDE SEQUENCE [LARGE SCALE GENOMIC DNA]</scope>
    <source>
        <strain evidence="11">Lab_2022b</strain>
    </source>
</reference>
<evidence type="ECO:0000313" key="12">
    <source>
        <dbReference type="Proteomes" id="UP001461498"/>
    </source>
</evidence>
<name>A0AAW1DGW1_9HEMI</name>
<dbReference type="SUPFAM" id="SSF53850">
    <property type="entry name" value="Periplasmic binding protein-like II"/>
    <property type="match status" value="1"/>
</dbReference>
<keyword evidence="7" id="KW-0675">Receptor</keyword>
<sequence>MRNASCIVIASDNGTLHLTSINNSVLRVETSKCPTDMINILPAAFILNCDHYIIESSDPKCFLSTWRKAKDLSDNRHTPIMFFISNNNNNNNDISNILYLAEHLSILDVIVAAYNQENETDWPVTLYTNMLNIKSGCMINETIITEVDQWSLNNRFKIALRLNTFTYLPYTHVDPLDGTEIRIIKEFCNIYNCNITIIDDGNLWGEIYGDDKGEGLFGTVYKGMADIGAAANAIWLQNFRYVDYSAPYFYTTATVLVPAAKPLSGTRVPFLPFGLPMWAAVLLTLAANSVLLYSFTAATIKFTRFSEEVRRLGQFLSFPDTLIRSIGMAVLQQPSKLIPGTPIRYLFTSFEFLFLILTTCYSAALSSHLTVPQFTTPIRNMHELAKSGMHWVADDEVWVLDLKSVDDPDVRTVVKNFQVMDEEQMLKIATTGKYALAIESLQSGQFTEQTHITDEVIARSHVMDEGLFVTAIILVLQKASPYTENLNKLIHYLLDSGILLYWDGEVSRRFLTFRLVLA</sequence>
<feature type="transmembrane region" description="Helical" evidence="9">
    <location>
        <begin position="352"/>
        <end position="371"/>
    </location>
</feature>
<evidence type="ECO:0000313" key="11">
    <source>
        <dbReference type="EMBL" id="KAK9510133.1"/>
    </source>
</evidence>
<evidence type="ECO:0000259" key="10">
    <source>
        <dbReference type="Pfam" id="PF00060"/>
    </source>
</evidence>
<dbReference type="InterPro" id="IPR052192">
    <property type="entry name" value="Insect_Ionotropic_Sensory_Rcpt"/>
</dbReference>
<comment type="subcellular location">
    <subcellularLocation>
        <location evidence="1">Cell membrane</location>
        <topology evidence="1">Multi-pass membrane protein</topology>
    </subcellularLocation>
</comment>
<comment type="caution">
    <text evidence="11">The sequence shown here is derived from an EMBL/GenBank/DDBJ whole genome shotgun (WGS) entry which is preliminary data.</text>
</comment>
<evidence type="ECO:0000256" key="8">
    <source>
        <dbReference type="ARBA" id="ARBA00023180"/>
    </source>
</evidence>
<dbReference type="GO" id="GO:0015276">
    <property type="term" value="F:ligand-gated monoatomic ion channel activity"/>
    <property type="evidence" value="ECO:0007669"/>
    <property type="project" value="InterPro"/>
</dbReference>
<evidence type="ECO:0000256" key="5">
    <source>
        <dbReference type="ARBA" id="ARBA00022989"/>
    </source>
</evidence>
<keyword evidence="12" id="KW-1185">Reference proteome</keyword>
<accession>A0AAW1DGW1</accession>
<evidence type="ECO:0000256" key="4">
    <source>
        <dbReference type="ARBA" id="ARBA00022692"/>
    </source>
</evidence>
<keyword evidence="6 9" id="KW-0472">Membrane</keyword>
<dbReference type="EMBL" id="JAPXFL010000002">
    <property type="protein sequence ID" value="KAK9510133.1"/>
    <property type="molecule type" value="Genomic_DNA"/>
</dbReference>
<dbReference type="InterPro" id="IPR001320">
    <property type="entry name" value="Iontro_rcpt_C"/>
</dbReference>
<evidence type="ECO:0000256" key="1">
    <source>
        <dbReference type="ARBA" id="ARBA00004651"/>
    </source>
</evidence>
<dbReference type="Gene3D" id="3.40.190.10">
    <property type="entry name" value="Periplasmic binding protein-like II"/>
    <property type="match status" value="1"/>
</dbReference>
<evidence type="ECO:0000256" key="3">
    <source>
        <dbReference type="ARBA" id="ARBA00022475"/>
    </source>
</evidence>
<dbReference type="PANTHER" id="PTHR42643">
    <property type="entry name" value="IONOTROPIC RECEPTOR 20A-RELATED"/>
    <property type="match status" value="1"/>
</dbReference>
<evidence type="ECO:0000256" key="9">
    <source>
        <dbReference type="SAM" id="Phobius"/>
    </source>
</evidence>
<dbReference type="GO" id="GO:0005886">
    <property type="term" value="C:plasma membrane"/>
    <property type="evidence" value="ECO:0007669"/>
    <property type="project" value="UniProtKB-SubCell"/>
</dbReference>
<organism evidence="11 12">
    <name type="scientific">Rhynocoris fuscipes</name>
    <dbReference type="NCBI Taxonomy" id="488301"/>
    <lineage>
        <taxon>Eukaryota</taxon>
        <taxon>Metazoa</taxon>
        <taxon>Ecdysozoa</taxon>
        <taxon>Arthropoda</taxon>
        <taxon>Hexapoda</taxon>
        <taxon>Insecta</taxon>
        <taxon>Pterygota</taxon>
        <taxon>Neoptera</taxon>
        <taxon>Paraneoptera</taxon>
        <taxon>Hemiptera</taxon>
        <taxon>Heteroptera</taxon>
        <taxon>Panheteroptera</taxon>
        <taxon>Cimicomorpha</taxon>
        <taxon>Reduviidae</taxon>
        <taxon>Harpactorinae</taxon>
        <taxon>Harpactorini</taxon>
        <taxon>Rhynocoris</taxon>
    </lineage>
</organism>
<dbReference type="Gene3D" id="1.10.287.70">
    <property type="match status" value="1"/>
</dbReference>
<comment type="similarity">
    <text evidence="2">Belongs to the glutamate-gated ion channel (TC 1.A.10.1) family.</text>
</comment>
<keyword evidence="8" id="KW-0325">Glycoprotein</keyword>
<dbReference type="GO" id="GO:0050906">
    <property type="term" value="P:detection of stimulus involved in sensory perception"/>
    <property type="evidence" value="ECO:0007669"/>
    <property type="project" value="UniProtKB-ARBA"/>
</dbReference>
<evidence type="ECO:0000256" key="2">
    <source>
        <dbReference type="ARBA" id="ARBA00008685"/>
    </source>
</evidence>
<dbReference type="Proteomes" id="UP001461498">
    <property type="component" value="Unassembled WGS sequence"/>
</dbReference>
<dbReference type="Pfam" id="PF00060">
    <property type="entry name" value="Lig_chan"/>
    <property type="match status" value="1"/>
</dbReference>
<dbReference type="PANTHER" id="PTHR42643:SF40">
    <property type="entry name" value="IONOTROPIC RECEPTOR 41A-RELATED"/>
    <property type="match status" value="1"/>
</dbReference>
<evidence type="ECO:0000256" key="6">
    <source>
        <dbReference type="ARBA" id="ARBA00023136"/>
    </source>
</evidence>
<protein>
    <recommendedName>
        <fullName evidence="10">Ionotropic glutamate receptor C-terminal domain-containing protein</fullName>
    </recommendedName>
</protein>
<gene>
    <name evidence="11" type="ORF">O3M35_004980</name>
</gene>
<feature type="domain" description="Ionotropic glutamate receptor C-terminal" evidence="10">
    <location>
        <begin position="276"/>
        <end position="388"/>
    </location>
</feature>
<dbReference type="AlphaFoldDB" id="A0AAW1DGW1"/>
<keyword evidence="3" id="KW-1003">Cell membrane</keyword>
<evidence type="ECO:0000256" key="7">
    <source>
        <dbReference type="ARBA" id="ARBA00023170"/>
    </source>
</evidence>
<keyword evidence="4 9" id="KW-0812">Transmembrane</keyword>
<proteinExistence type="inferred from homology"/>
<keyword evidence="5 9" id="KW-1133">Transmembrane helix</keyword>
<feature type="transmembrane region" description="Helical" evidence="9">
    <location>
        <begin position="277"/>
        <end position="300"/>
    </location>
</feature>